<dbReference type="Proteomes" id="UP000631114">
    <property type="component" value="Unassembled WGS sequence"/>
</dbReference>
<name>A0A835GXM9_9MAGN</name>
<evidence type="ECO:0000256" key="2">
    <source>
        <dbReference type="ARBA" id="ARBA00007635"/>
    </source>
</evidence>
<keyword evidence="3" id="KW-1003">Cell membrane</keyword>
<dbReference type="PANTHER" id="PTHR42920">
    <property type="entry name" value="OS03G0707200 PROTEIN-RELATED"/>
    <property type="match status" value="1"/>
</dbReference>
<evidence type="ECO:0000313" key="10">
    <source>
        <dbReference type="Proteomes" id="UP000631114"/>
    </source>
</evidence>
<comment type="caution">
    <text evidence="9">The sequence shown here is derived from an EMBL/GenBank/DDBJ whole genome shotgun (WGS) entry which is preliminary data.</text>
</comment>
<evidence type="ECO:0000256" key="1">
    <source>
        <dbReference type="ARBA" id="ARBA00004651"/>
    </source>
</evidence>
<feature type="transmembrane region" description="Helical" evidence="7">
    <location>
        <begin position="6"/>
        <end position="27"/>
    </location>
</feature>
<gene>
    <name evidence="9" type="ORF">IFM89_039681</name>
</gene>
<feature type="domain" description="EamA" evidence="8">
    <location>
        <begin position="161"/>
        <end position="214"/>
    </location>
</feature>
<evidence type="ECO:0000313" key="9">
    <source>
        <dbReference type="EMBL" id="KAF9587098.1"/>
    </source>
</evidence>
<dbReference type="InterPro" id="IPR000620">
    <property type="entry name" value="EamA_dom"/>
</dbReference>
<feature type="non-terminal residue" evidence="9">
    <location>
        <position position="1"/>
    </location>
</feature>
<evidence type="ECO:0000256" key="5">
    <source>
        <dbReference type="ARBA" id="ARBA00022989"/>
    </source>
</evidence>
<evidence type="ECO:0000256" key="4">
    <source>
        <dbReference type="ARBA" id="ARBA00022692"/>
    </source>
</evidence>
<organism evidence="9 10">
    <name type="scientific">Coptis chinensis</name>
    <dbReference type="NCBI Taxonomy" id="261450"/>
    <lineage>
        <taxon>Eukaryota</taxon>
        <taxon>Viridiplantae</taxon>
        <taxon>Streptophyta</taxon>
        <taxon>Embryophyta</taxon>
        <taxon>Tracheophyta</taxon>
        <taxon>Spermatophyta</taxon>
        <taxon>Magnoliopsida</taxon>
        <taxon>Ranunculales</taxon>
        <taxon>Ranunculaceae</taxon>
        <taxon>Coptidoideae</taxon>
        <taxon>Coptis</taxon>
    </lineage>
</organism>
<comment type="similarity">
    <text evidence="2">Belongs to the drug/metabolite transporter (DMT) superfamily. Plant drug/metabolite exporter (P-DME) (TC 2.A.7.4) family.</text>
</comment>
<feature type="transmembrane region" description="Helical" evidence="7">
    <location>
        <begin position="58"/>
        <end position="75"/>
    </location>
</feature>
<reference evidence="9 10" key="1">
    <citation type="submission" date="2020-10" db="EMBL/GenBank/DDBJ databases">
        <title>The Coptis chinensis genome and diversification of protoberbering-type alkaloids.</title>
        <authorList>
            <person name="Wang B."/>
            <person name="Shu S."/>
            <person name="Song C."/>
            <person name="Liu Y."/>
        </authorList>
    </citation>
    <scope>NUCLEOTIDE SEQUENCE [LARGE SCALE GENOMIC DNA]</scope>
    <source>
        <strain evidence="9">HL-2020</strain>
        <tissue evidence="9">Leaf</tissue>
    </source>
</reference>
<dbReference type="GO" id="GO:0005886">
    <property type="term" value="C:plasma membrane"/>
    <property type="evidence" value="ECO:0007669"/>
    <property type="project" value="UniProtKB-SubCell"/>
</dbReference>
<proteinExistence type="inferred from homology"/>
<accession>A0A835GXM9</accession>
<evidence type="ECO:0000256" key="6">
    <source>
        <dbReference type="ARBA" id="ARBA00023136"/>
    </source>
</evidence>
<evidence type="ECO:0000256" key="7">
    <source>
        <dbReference type="SAM" id="Phobius"/>
    </source>
</evidence>
<keyword evidence="5 7" id="KW-1133">Transmembrane helix</keyword>
<feature type="transmembrane region" description="Helical" evidence="7">
    <location>
        <begin position="82"/>
        <end position="105"/>
    </location>
</feature>
<feature type="transmembrane region" description="Helical" evidence="7">
    <location>
        <begin position="176"/>
        <end position="194"/>
    </location>
</feature>
<dbReference type="InterPro" id="IPR037185">
    <property type="entry name" value="EmrE-like"/>
</dbReference>
<keyword evidence="6 7" id="KW-0472">Membrane</keyword>
<evidence type="ECO:0000256" key="3">
    <source>
        <dbReference type="ARBA" id="ARBA00022475"/>
    </source>
</evidence>
<dbReference type="OrthoDB" id="2017960at2759"/>
<dbReference type="Pfam" id="PF00892">
    <property type="entry name" value="EamA"/>
    <property type="match status" value="1"/>
</dbReference>
<keyword evidence="4 7" id="KW-0812">Transmembrane</keyword>
<dbReference type="PANTHER" id="PTHR42920:SF26">
    <property type="entry name" value="OS03G0707200 PROTEIN"/>
    <property type="match status" value="1"/>
</dbReference>
<dbReference type="EMBL" id="JADFTS010000052">
    <property type="protein sequence ID" value="KAF9587098.1"/>
    <property type="molecule type" value="Genomic_DNA"/>
</dbReference>
<keyword evidence="10" id="KW-1185">Reference proteome</keyword>
<dbReference type="AlphaFoldDB" id="A0A835GXM9"/>
<comment type="subcellular location">
    <subcellularLocation>
        <location evidence="1">Cell membrane</location>
        <topology evidence="1">Multi-pass membrane protein</topology>
    </subcellularLocation>
</comment>
<sequence>NVHIRTAGIELGFWVSLGYLMQALGLLTSDAGRASFISLFTVIVVPLLDGMLGAKVPALTWLGAFMSVLGVAMLETSGSPPCVCVVAVFSIMWYLIEGWFSSTLWWDPGFFTSTLAWNWIVEFPWVPVLYMGIFLTGLCLWVEANVTNIHLLHSNGKIESICQMAAMRDVSATETAIIYGLESLWSAGFAWFLLGERWGIIGWIGAALVLGGSLTVQIFGSLSPTDYTEEQSSRPGAHQFTKWPFCITNCSEFQKECSRYFKQKVGQFSINNRCMYVIR</sequence>
<dbReference type="SUPFAM" id="SSF103481">
    <property type="entry name" value="Multidrug resistance efflux transporter EmrE"/>
    <property type="match status" value="2"/>
</dbReference>
<feature type="transmembrane region" description="Helical" evidence="7">
    <location>
        <begin position="125"/>
        <end position="142"/>
    </location>
</feature>
<feature type="transmembrane region" description="Helical" evidence="7">
    <location>
        <begin position="200"/>
        <end position="222"/>
    </location>
</feature>
<evidence type="ECO:0000259" key="8">
    <source>
        <dbReference type="Pfam" id="PF00892"/>
    </source>
</evidence>
<protein>
    <recommendedName>
        <fullName evidence="8">EamA domain-containing protein</fullName>
    </recommendedName>
</protein>
<dbReference type="InterPro" id="IPR051258">
    <property type="entry name" value="Diverse_Substrate_Transporter"/>
</dbReference>